<dbReference type="HAMAP" id="MF_00766">
    <property type="entry name" value="PGT_MtgA"/>
    <property type="match status" value="1"/>
</dbReference>
<organism evidence="14 15">
    <name type="scientific">Faucicola osloensis</name>
    <name type="common">Moraxella osloensis</name>
    <dbReference type="NCBI Taxonomy" id="34062"/>
    <lineage>
        <taxon>Bacteria</taxon>
        <taxon>Pseudomonadati</taxon>
        <taxon>Pseudomonadota</taxon>
        <taxon>Gammaproteobacteria</taxon>
        <taxon>Moraxellales</taxon>
        <taxon>Moraxellaceae</taxon>
        <taxon>Faucicola</taxon>
    </lineage>
</organism>
<evidence type="ECO:0000256" key="2">
    <source>
        <dbReference type="ARBA" id="ARBA00022519"/>
    </source>
</evidence>
<evidence type="ECO:0000313" key="15">
    <source>
        <dbReference type="Proteomes" id="UP000255230"/>
    </source>
</evidence>
<evidence type="ECO:0000259" key="13">
    <source>
        <dbReference type="Pfam" id="PF00912"/>
    </source>
</evidence>
<name>A0A378QB50_FAUOS</name>
<dbReference type="Pfam" id="PF00912">
    <property type="entry name" value="Transgly"/>
    <property type="match status" value="1"/>
</dbReference>
<dbReference type="PANTHER" id="PTHR30400">
    <property type="entry name" value="MONOFUNCTIONAL BIOSYNTHETIC PEPTIDOGLYCAN TRANSGLYCOSYLASE"/>
    <property type="match status" value="1"/>
</dbReference>
<dbReference type="EMBL" id="UGPY01000001">
    <property type="protein sequence ID" value="STY98070.1"/>
    <property type="molecule type" value="Genomic_DNA"/>
</dbReference>
<evidence type="ECO:0000313" key="14">
    <source>
        <dbReference type="EMBL" id="STY98070.1"/>
    </source>
</evidence>
<evidence type="ECO:0000256" key="4">
    <source>
        <dbReference type="ARBA" id="ARBA00022679"/>
    </source>
</evidence>
<keyword evidence="15" id="KW-1185">Reference proteome</keyword>
<dbReference type="SUPFAM" id="SSF53955">
    <property type="entry name" value="Lysozyme-like"/>
    <property type="match status" value="1"/>
</dbReference>
<dbReference type="GO" id="GO:0071555">
    <property type="term" value="P:cell wall organization"/>
    <property type="evidence" value="ECO:0007669"/>
    <property type="project" value="UniProtKB-KW"/>
</dbReference>
<keyword evidence="10 11" id="KW-0961">Cell wall biogenesis/degradation</keyword>
<evidence type="ECO:0000256" key="3">
    <source>
        <dbReference type="ARBA" id="ARBA00022676"/>
    </source>
</evidence>
<evidence type="ECO:0000256" key="8">
    <source>
        <dbReference type="ARBA" id="ARBA00022989"/>
    </source>
</evidence>
<dbReference type="GO" id="GO:0008360">
    <property type="term" value="P:regulation of cell shape"/>
    <property type="evidence" value="ECO:0007669"/>
    <property type="project" value="UniProtKB-KW"/>
</dbReference>
<sequence length="260" mass="29115">MPKSKPTTKKPVTKMSIKPKPVNTALPPTNRGIGFGGWFKRILLIVIACFVAFHVIVAALLVVWKTQPINNSMFMILYRLSNFAPVSQTWVDDNQISVNVKRAAIASEDANFVNHAGFDLQGIENAIKKNEKAGAISAGGSTISQQLAKNLFLYPNRSYFRKGEEALITLMIENMWTKERILLAYLNVAEFGKGVYGIEAAAQHYYHKSAAHLTKRQAASLIAMLPNPKYFEDHRNDRRLLNKTQIILRRMGAADLPDTE</sequence>
<keyword evidence="2 11" id="KW-0997">Cell inner membrane</keyword>
<gene>
    <name evidence="14" type="primary">mrcA_2</name>
    <name evidence="11" type="synonym">mtgA</name>
    <name evidence="14" type="ORF">NCTC10465_01876</name>
</gene>
<dbReference type="Gene3D" id="1.10.3810.10">
    <property type="entry name" value="Biosynthetic peptidoglycan transglycosylase-like"/>
    <property type="match status" value="1"/>
</dbReference>
<comment type="similarity">
    <text evidence="11">Belongs to the glycosyltransferase 51 family.</text>
</comment>
<evidence type="ECO:0000256" key="5">
    <source>
        <dbReference type="ARBA" id="ARBA00022692"/>
    </source>
</evidence>
<comment type="function">
    <text evidence="11">Peptidoglycan polymerase that catalyzes glycan chain elongation from lipid-linked precursors.</text>
</comment>
<dbReference type="InterPro" id="IPR011812">
    <property type="entry name" value="Pep_trsgly"/>
</dbReference>
<dbReference type="InterPro" id="IPR023346">
    <property type="entry name" value="Lysozyme-like_dom_sf"/>
</dbReference>
<keyword evidence="6 11" id="KW-0133">Cell shape</keyword>
<keyword evidence="8 11" id="KW-1133">Transmembrane helix</keyword>
<dbReference type="NCBIfam" id="TIGR02070">
    <property type="entry name" value="mono_pep_trsgly"/>
    <property type="match status" value="1"/>
</dbReference>
<evidence type="ECO:0000256" key="7">
    <source>
        <dbReference type="ARBA" id="ARBA00022984"/>
    </source>
</evidence>
<feature type="compositionally biased region" description="Basic residues" evidence="12">
    <location>
        <begin position="1"/>
        <end position="12"/>
    </location>
</feature>
<feature type="transmembrane region" description="Helical" evidence="11">
    <location>
        <begin position="42"/>
        <end position="64"/>
    </location>
</feature>
<dbReference type="GO" id="GO:0008955">
    <property type="term" value="F:peptidoglycan glycosyltransferase activity"/>
    <property type="evidence" value="ECO:0007669"/>
    <property type="project" value="UniProtKB-UniRule"/>
</dbReference>
<dbReference type="InterPro" id="IPR036950">
    <property type="entry name" value="PBP_transglycosylase"/>
</dbReference>
<accession>A0A378QB50</accession>
<dbReference type="GO" id="GO:0009274">
    <property type="term" value="C:peptidoglycan-based cell wall"/>
    <property type="evidence" value="ECO:0007669"/>
    <property type="project" value="InterPro"/>
</dbReference>
<dbReference type="Proteomes" id="UP000255230">
    <property type="component" value="Unassembled WGS sequence"/>
</dbReference>
<reference evidence="14 15" key="1">
    <citation type="submission" date="2018-06" db="EMBL/GenBank/DDBJ databases">
        <authorList>
            <consortium name="Pathogen Informatics"/>
            <person name="Doyle S."/>
        </authorList>
    </citation>
    <scope>NUCLEOTIDE SEQUENCE [LARGE SCALE GENOMIC DNA]</scope>
    <source>
        <strain evidence="14 15">NCTC10465</strain>
    </source>
</reference>
<evidence type="ECO:0000256" key="12">
    <source>
        <dbReference type="SAM" id="MobiDB-lite"/>
    </source>
</evidence>
<dbReference type="AlphaFoldDB" id="A0A378QB50"/>
<dbReference type="GO" id="GO:0009252">
    <property type="term" value="P:peptidoglycan biosynthetic process"/>
    <property type="evidence" value="ECO:0007669"/>
    <property type="project" value="UniProtKB-UniRule"/>
</dbReference>
<protein>
    <recommendedName>
        <fullName evidence="11">Biosynthetic peptidoglycan transglycosylase</fullName>
        <ecNumber evidence="11">2.4.99.28</ecNumber>
    </recommendedName>
    <alternativeName>
        <fullName evidence="11">Glycan polymerase</fullName>
    </alternativeName>
    <alternativeName>
        <fullName evidence="11">Peptidoglycan glycosyltransferase MtgA</fullName>
        <shortName evidence="11">PGT</shortName>
    </alternativeName>
</protein>
<dbReference type="UniPathway" id="UPA00219"/>
<keyword evidence="4 11" id="KW-0808">Transferase</keyword>
<feature type="region of interest" description="Disordered" evidence="12">
    <location>
        <begin position="1"/>
        <end position="21"/>
    </location>
</feature>
<evidence type="ECO:0000256" key="1">
    <source>
        <dbReference type="ARBA" id="ARBA00022475"/>
    </source>
</evidence>
<keyword evidence="1 11" id="KW-1003">Cell membrane</keyword>
<comment type="pathway">
    <text evidence="11">Cell wall biogenesis; peptidoglycan biosynthesis.</text>
</comment>
<dbReference type="GO" id="GO:0005886">
    <property type="term" value="C:plasma membrane"/>
    <property type="evidence" value="ECO:0007669"/>
    <property type="project" value="UniProtKB-SubCell"/>
</dbReference>
<evidence type="ECO:0000256" key="9">
    <source>
        <dbReference type="ARBA" id="ARBA00023136"/>
    </source>
</evidence>
<keyword evidence="7 11" id="KW-0573">Peptidoglycan synthesis</keyword>
<dbReference type="InterPro" id="IPR001264">
    <property type="entry name" value="Glyco_trans_51"/>
</dbReference>
<keyword evidence="9 11" id="KW-0472">Membrane</keyword>
<dbReference type="EC" id="2.4.99.28" evidence="11"/>
<comment type="catalytic activity">
    <reaction evidence="11">
        <text>[GlcNAc-(1-&gt;4)-Mur2Ac(oyl-L-Ala-gamma-D-Glu-L-Lys-D-Ala-D-Ala)](n)-di-trans,octa-cis-undecaprenyl diphosphate + beta-D-GlcNAc-(1-&gt;4)-Mur2Ac(oyl-L-Ala-gamma-D-Glu-L-Lys-D-Ala-D-Ala)-di-trans,octa-cis-undecaprenyl diphosphate = [GlcNAc-(1-&gt;4)-Mur2Ac(oyl-L-Ala-gamma-D-Glu-L-Lys-D-Ala-D-Ala)](n+1)-di-trans,octa-cis-undecaprenyl diphosphate + di-trans,octa-cis-undecaprenyl diphosphate + H(+)</text>
        <dbReference type="Rhea" id="RHEA:23708"/>
        <dbReference type="Rhea" id="RHEA-COMP:9602"/>
        <dbReference type="Rhea" id="RHEA-COMP:9603"/>
        <dbReference type="ChEBI" id="CHEBI:15378"/>
        <dbReference type="ChEBI" id="CHEBI:58405"/>
        <dbReference type="ChEBI" id="CHEBI:60033"/>
        <dbReference type="ChEBI" id="CHEBI:78435"/>
        <dbReference type="EC" id="2.4.99.28"/>
    </reaction>
</comment>
<keyword evidence="5 11" id="KW-0812">Transmembrane</keyword>
<evidence type="ECO:0000256" key="6">
    <source>
        <dbReference type="ARBA" id="ARBA00022960"/>
    </source>
</evidence>
<dbReference type="PANTHER" id="PTHR30400:SF0">
    <property type="entry name" value="BIOSYNTHETIC PEPTIDOGLYCAN TRANSGLYCOSYLASE"/>
    <property type="match status" value="1"/>
</dbReference>
<proteinExistence type="inferred from homology"/>
<dbReference type="GO" id="GO:0016763">
    <property type="term" value="F:pentosyltransferase activity"/>
    <property type="evidence" value="ECO:0007669"/>
    <property type="project" value="InterPro"/>
</dbReference>
<comment type="subcellular location">
    <subcellularLocation>
        <location evidence="11">Cell inner membrane</location>
        <topology evidence="11">Single-pass membrane protein</topology>
    </subcellularLocation>
</comment>
<evidence type="ECO:0000256" key="10">
    <source>
        <dbReference type="ARBA" id="ARBA00023316"/>
    </source>
</evidence>
<feature type="domain" description="Glycosyl transferase family 51" evidence="13">
    <location>
        <begin position="85"/>
        <end position="251"/>
    </location>
</feature>
<keyword evidence="3 11" id="KW-0328">Glycosyltransferase</keyword>
<evidence type="ECO:0000256" key="11">
    <source>
        <dbReference type="HAMAP-Rule" id="MF_00766"/>
    </source>
</evidence>